<evidence type="ECO:0000256" key="3">
    <source>
        <dbReference type="SAM" id="SignalP"/>
    </source>
</evidence>
<dbReference type="PANTHER" id="PTHR33734:SF22">
    <property type="entry name" value="MEMBRANE-BOUND LYTIC MUREIN TRANSGLYCOSYLASE D"/>
    <property type="match status" value="1"/>
</dbReference>
<dbReference type="GO" id="GO:0016020">
    <property type="term" value="C:membrane"/>
    <property type="evidence" value="ECO:0007669"/>
    <property type="project" value="InterPro"/>
</dbReference>
<feature type="chain" id="PRO_5030002938" evidence="3">
    <location>
        <begin position="21"/>
        <end position="568"/>
    </location>
</feature>
<dbReference type="Gene3D" id="1.10.530.10">
    <property type="match status" value="1"/>
</dbReference>
<feature type="signal peptide" evidence="3">
    <location>
        <begin position="1"/>
        <end position="20"/>
    </location>
</feature>
<gene>
    <name evidence="5" type="ORF">ING2E5B_0159</name>
</gene>
<protein>
    <submittedName>
        <fullName evidence="5">Membrane-bound lytic murein transglycosylase D</fullName>
    </submittedName>
</protein>
<evidence type="ECO:0000256" key="1">
    <source>
        <dbReference type="ARBA" id="ARBA00007734"/>
    </source>
</evidence>
<name>A0A098BW89_9BACT</name>
<dbReference type="OrthoDB" id="9815002at2"/>
<dbReference type="Pfam" id="PF01476">
    <property type="entry name" value="LysM"/>
    <property type="match status" value="2"/>
</dbReference>
<dbReference type="KEGG" id="pbt:ING2E5B_0159"/>
<dbReference type="PROSITE" id="PS51782">
    <property type="entry name" value="LYSM"/>
    <property type="match status" value="2"/>
</dbReference>
<dbReference type="Gene3D" id="3.10.350.10">
    <property type="entry name" value="LysM domain"/>
    <property type="match status" value="2"/>
</dbReference>
<dbReference type="SUPFAM" id="SSF53955">
    <property type="entry name" value="Lysozyme-like"/>
    <property type="match status" value="1"/>
</dbReference>
<dbReference type="PROSITE" id="PS00922">
    <property type="entry name" value="TRANSGLYCOSYLASE"/>
    <property type="match status" value="1"/>
</dbReference>
<dbReference type="AlphaFoldDB" id="A0A098BW89"/>
<dbReference type="CDD" id="cd16894">
    <property type="entry name" value="MltD-like"/>
    <property type="match status" value="1"/>
</dbReference>
<dbReference type="STRING" id="1562970.ING2E5B_0159"/>
<dbReference type="HOGENOM" id="CLU_009520_1_0_10"/>
<dbReference type="SMART" id="SM00257">
    <property type="entry name" value="LysM"/>
    <property type="match status" value="2"/>
</dbReference>
<dbReference type="SUPFAM" id="SSF54106">
    <property type="entry name" value="LysM domain"/>
    <property type="match status" value="2"/>
</dbReference>
<sequence>MKNTVLLSLIFLFGNLGLYAQNNTSYKNDNESENSRSQNNNSGLISDSSIVYPESMTENIGTLLHEWQLDLSKSDLDCTRGANITYHDSVYAKRLYDLPTVMELSYNQVVKNHIEMYAGRRRDQVSYMLALGEYYFPMFEEALDREGMPLELKYLPVIESALNPTAVSRVGATGLWQFMLKTGKGYGLEVNSLVDERRDPYKSTQAAVKYLKDLYTIYGDWNLVIAAYNCGPGNVNKAIARSGGKRDYWEIYNRLPRETRGYVPAFIAANYIMNHYADHNICPAGAYGSELALDTVHVNEEMHFEQIAGVLNMPVSEIKRLNPQYKKDIIPGNKSYALVLPTEKMYAYIDQNDSIRNYNRDTYFTHRTYTDDYMNGSASLADGNTTDVYYQVKRGDNLSTIARRNGTTVARIKSWNGLTSDRLSVGKRLIVGKRAAPAQSAETQQQLAQTITDGKTTTVNTYYRVKKGDTLGEIARKNNVLVSQLRSWNNLKSTRIDINDQLIVGQKVVALPAEKEQESNQEAKQEDQHVGSNIISDYLKSQLNKTTEAEEIQIEEEIEKISDFVVDF</sequence>
<dbReference type="GO" id="GO:0000270">
    <property type="term" value="P:peptidoglycan metabolic process"/>
    <property type="evidence" value="ECO:0007669"/>
    <property type="project" value="InterPro"/>
</dbReference>
<evidence type="ECO:0000256" key="2">
    <source>
        <dbReference type="SAM" id="MobiDB-lite"/>
    </source>
</evidence>
<keyword evidence="6" id="KW-1185">Reference proteome</keyword>
<dbReference type="InterPro" id="IPR036779">
    <property type="entry name" value="LysM_dom_sf"/>
</dbReference>
<dbReference type="InterPro" id="IPR023346">
    <property type="entry name" value="Lysozyme-like_dom_sf"/>
</dbReference>
<accession>A0A098BW89</accession>
<dbReference type="CDD" id="cd00118">
    <property type="entry name" value="LysM"/>
    <property type="match status" value="2"/>
</dbReference>
<proteinExistence type="inferred from homology"/>
<dbReference type="InterPro" id="IPR008258">
    <property type="entry name" value="Transglycosylase_SLT_dom_1"/>
</dbReference>
<dbReference type="PATRIC" id="fig|1562970.3.peg.155"/>
<organism evidence="5 6">
    <name type="scientific">Fermentimonas caenicola</name>
    <dbReference type="NCBI Taxonomy" id="1562970"/>
    <lineage>
        <taxon>Bacteria</taxon>
        <taxon>Pseudomonadati</taxon>
        <taxon>Bacteroidota</taxon>
        <taxon>Bacteroidia</taxon>
        <taxon>Bacteroidales</taxon>
        <taxon>Dysgonomonadaceae</taxon>
        <taxon>Fermentimonas</taxon>
    </lineage>
</organism>
<dbReference type="Pfam" id="PF01464">
    <property type="entry name" value="SLT"/>
    <property type="match status" value="1"/>
</dbReference>
<feature type="region of interest" description="Disordered" evidence="2">
    <location>
        <begin position="27"/>
        <end position="46"/>
    </location>
</feature>
<dbReference type="Proteomes" id="UP000032417">
    <property type="component" value="Chromosome 1"/>
</dbReference>
<dbReference type="PANTHER" id="PTHR33734">
    <property type="entry name" value="LYSM DOMAIN-CONTAINING GPI-ANCHORED PROTEIN 2"/>
    <property type="match status" value="1"/>
</dbReference>
<dbReference type="InterPro" id="IPR000189">
    <property type="entry name" value="Transglyc_AS"/>
</dbReference>
<evidence type="ECO:0000313" key="6">
    <source>
        <dbReference type="Proteomes" id="UP000032417"/>
    </source>
</evidence>
<reference evidence="5 6" key="1">
    <citation type="submission" date="2014-08" db="EMBL/GenBank/DDBJ databases">
        <authorList>
            <person name="Wibberg D."/>
        </authorList>
    </citation>
    <scope>NUCLEOTIDE SEQUENCE [LARGE SCALE GENOMIC DNA]</scope>
    <source>
        <strain evidence="6">ING2-E5B</strain>
    </source>
</reference>
<evidence type="ECO:0000313" key="5">
    <source>
        <dbReference type="EMBL" id="CEA14908.1"/>
    </source>
</evidence>
<feature type="domain" description="LysM" evidence="4">
    <location>
        <begin position="388"/>
        <end position="431"/>
    </location>
</feature>
<evidence type="ECO:0000259" key="4">
    <source>
        <dbReference type="PROSITE" id="PS51782"/>
    </source>
</evidence>
<dbReference type="GO" id="GO:0008932">
    <property type="term" value="F:lytic endotransglycosylase activity"/>
    <property type="evidence" value="ECO:0007669"/>
    <property type="project" value="TreeGrafter"/>
</dbReference>
<comment type="similarity">
    <text evidence="1">Belongs to the transglycosylase Slt family.</text>
</comment>
<dbReference type="EMBL" id="LN515532">
    <property type="protein sequence ID" value="CEA14908.1"/>
    <property type="molecule type" value="Genomic_DNA"/>
</dbReference>
<keyword evidence="3" id="KW-0732">Signal</keyword>
<dbReference type="InterPro" id="IPR018392">
    <property type="entry name" value="LysM"/>
</dbReference>
<feature type="domain" description="LysM" evidence="4">
    <location>
        <begin position="461"/>
        <end position="510"/>
    </location>
</feature>